<sequence>MIDCFGNPVDVGDEIIYISGTRDMTIEKAVITRISGSRVYMKCIESSSGRWFAHPPGSEFFGTSSRIVSKAVFDE</sequence>
<protein>
    <submittedName>
        <fullName evidence="1">Uncharacterized protein</fullName>
    </submittedName>
</protein>
<evidence type="ECO:0000313" key="1">
    <source>
        <dbReference type="EMBL" id="ASZ74838.1"/>
    </source>
</evidence>
<dbReference type="Proteomes" id="UP000231419">
    <property type="component" value="Segment"/>
</dbReference>
<dbReference type="Pfam" id="PF23835">
    <property type="entry name" value="DUF7205"/>
    <property type="match status" value="1"/>
</dbReference>
<proteinExistence type="predicted"/>
<dbReference type="EMBL" id="MF668286">
    <property type="protein sequence ID" value="ASZ74838.1"/>
    <property type="molecule type" value="Genomic_DNA"/>
</dbReference>
<gene>
    <name evidence="1" type="ORF">SEA_TRINA_20</name>
</gene>
<dbReference type="InterPro" id="IPR055629">
    <property type="entry name" value="DUF7205"/>
</dbReference>
<evidence type="ECO:0000313" key="2">
    <source>
        <dbReference type="Proteomes" id="UP000231419"/>
    </source>
</evidence>
<reference evidence="2" key="1">
    <citation type="submission" date="2017-08" db="EMBL/GenBank/DDBJ databases">
        <authorList>
            <person name="de Groot N.N."/>
        </authorList>
    </citation>
    <scope>NUCLEOTIDE SEQUENCE [LARGE SCALE GENOMIC DNA]</scope>
</reference>
<organism evidence="1 2">
    <name type="scientific">Rhodococcus phage Trina</name>
    <dbReference type="NCBI Taxonomy" id="2027905"/>
    <lineage>
        <taxon>Viruses</taxon>
        <taxon>Duplodnaviria</taxon>
        <taxon>Heunggongvirae</taxon>
        <taxon>Uroviricota</taxon>
        <taxon>Caudoviricetes</taxon>
        <taxon>Trinavirus</taxon>
        <taxon>Trinavirus trina</taxon>
    </lineage>
</organism>
<keyword evidence="2" id="KW-1185">Reference proteome</keyword>
<accession>A0A2D0ZNC0</accession>
<name>A0A2D0ZNC0_9CAUD</name>